<feature type="region of interest" description="Disordered" evidence="7">
    <location>
        <begin position="316"/>
        <end position="335"/>
    </location>
</feature>
<dbReference type="GO" id="GO:0045292">
    <property type="term" value="P:mRNA cis splicing, via spliceosome"/>
    <property type="evidence" value="ECO:0007669"/>
    <property type="project" value="TreeGrafter"/>
</dbReference>
<accession>A0A7S3ZNK8</accession>
<feature type="region of interest" description="Disordered" evidence="7">
    <location>
        <begin position="1"/>
        <end position="38"/>
    </location>
</feature>
<feature type="compositionally biased region" description="Basic and acidic residues" evidence="7">
    <location>
        <begin position="472"/>
        <end position="489"/>
    </location>
</feature>
<proteinExistence type="inferred from homology"/>
<feature type="region of interest" description="Disordered" evidence="7">
    <location>
        <begin position="728"/>
        <end position="750"/>
    </location>
</feature>
<evidence type="ECO:0000256" key="3">
    <source>
        <dbReference type="ARBA" id="ARBA00022664"/>
    </source>
</evidence>
<dbReference type="EMBL" id="HBIW01005320">
    <property type="protein sequence ID" value="CAE0688933.1"/>
    <property type="molecule type" value="Transcribed_RNA"/>
</dbReference>
<dbReference type="InterPro" id="IPR045347">
    <property type="entry name" value="HIND"/>
</dbReference>
<feature type="compositionally biased region" description="Basic and acidic residues" evidence="7">
    <location>
        <begin position="609"/>
        <end position="618"/>
    </location>
</feature>
<evidence type="ECO:0000313" key="10">
    <source>
        <dbReference type="Proteomes" id="UP000789595"/>
    </source>
</evidence>
<feature type="region of interest" description="Disordered" evidence="7">
    <location>
        <begin position="602"/>
        <end position="623"/>
    </location>
</feature>
<keyword evidence="4" id="KW-0508">mRNA splicing</keyword>
<dbReference type="PANTHER" id="PTHR14152">
    <property type="entry name" value="SQUAMOUS CELL CARCINOMA ANTIGEN RECOGNISED BY CYTOTOXIC T LYMPHOCYTES"/>
    <property type="match status" value="1"/>
</dbReference>
<name>A0A7S3ZNK8_9STRA</name>
<evidence type="ECO:0000256" key="1">
    <source>
        <dbReference type="ARBA" id="ARBA00004123"/>
    </source>
</evidence>
<keyword evidence="5" id="KW-0539">Nucleus</keyword>
<dbReference type="Proteomes" id="UP000789595">
    <property type="component" value="Unassembled WGS sequence"/>
</dbReference>
<evidence type="ECO:0000313" key="9">
    <source>
        <dbReference type="EMBL" id="CAH0369129.1"/>
    </source>
</evidence>
<feature type="region of interest" description="Disordered" evidence="7">
    <location>
        <begin position="535"/>
        <end position="564"/>
    </location>
</feature>
<feature type="compositionally biased region" description="Basic residues" evidence="7">
    <location>
        <begin position="1"/>
        <end position="21"/>
    </location>
</feature>
<comment type="similarity">
    <text evidence="2">Belongs to the SNU66/SART1 family.</text>
</comment>
<feature type="compositionally biased region" description="Basic and acidic residues" evidence="7">
    <location>
        <begin position="535"/>
        <end position="545"/>
    </location>
</feature>
<feature type="coiled-coil region" evidence="6">
    <location>
        <begin position="84"/>
        <end position="126"/>
    </location>
</feature>
<sequence length="750" mass="82593">MGRRDRKRSRSRSRSRSRDRRPRREPPKAAPAPERVDYAKLAESVKVSTSADGEVSMTVDDTNALRAKLGLKPLNAEVSSAAAKAREQAERNFELARAERLEARRLADIEAELAKAKRRREASAKLPESTLGDEVDDAKAWVQRQRRQKEDPQLVALEAERRRRLQLDQERAYTSNDLEGLNVAAHSAEALKVGDEMILTLEDEHILERNEHGKLVGLKKESQHTLQNVNRAEDDKIRRKRVELQEEQALHMGGDVADDFEYATGTTAGGSVMAKYDDRTKQAHKLKIGSSGGLSAKDQSHLSGADIAALAQRMGKAPNAKMDTNDTSTLRTGRWGGVDASSAAFETQNDYLTRDEARKLFRKKEKKARKASRKALPSTGSILDGLEEVDGERGSRSRRVQADDGDDQRRKANWAAAQKTAQNNLGKGLGASVDEVKSTAQAARAIPDAPVTEQESSQKYVSGLGEDEDDAELRAALDRARRLKSEKPTGEAGAAALAARVKEEAPEDTAEPTDALVFTSTTEFTARLRARLEERAQAKEEKTTDDVVMEEAPPSDDESVEAAEAEARGELVDFLHKQPLARDGMAATMGLLRQTGDVQTQHVEASIGRARDRRDFKSDGTSGEDMAEAQRLAAQNADIAFKPIKLEYRDADGKLLTRKEAFRQMCHKFHGKGPGKKKTEKFAAREAERQRSIKMSAGAGSLSILQHAQQRTGQAYVPINNQQAYVDMGSTSSKSKKKKKVLPPASFDSS</sequence>
<dbReference type="OrthoDB" id="5583at2759"/>
<evidence type="ECO:0000256" key="6">
    <source>
        <dbReference type="SAM" id="Coils"/>
    </source>
</evidence>
<keyword evidence="6" id="KW-0175">Coiled coil</keyword>
<comment type="subcellular location">
    <subcellularLocation>
        <location evidence="1">Nucleus</location>
    </subcellularLocation>
</comment>
<keyword evidence="3" id="KW-0507">mRNA processing</keyword>
<gene>
    <name evidence="8" type="ORF">PCAL00307_LOCUS4367</name>
    <name evidence="9" type="ORF">PECAL_2P22380</name>
</gene>
<evidence type="ECO:0000256" key="5">
    <source>
        <dbReference type="ARBA" id="ARBA00023242"/>
    </source>
</evidence>
<protein>
    <recommendedName>
        <fullName evidence="11">SART-1 protein</fullName>
    </recommendedName>
</protein>
<dbReference type="GO" id="GO:0000481">
    <property type="term" value="P:maturation of 5S rRNA"/>
    <property type="evidence" value="ECO:0007669"/>
    <property type="project" value="TreeGrafter"/>
</dbReference>
<feature type="compositionally biased region" description="Acidic residues" evidence="7">
    <location>
        <begin position="547"/>
        <end position="564"/>
    </location>
</feature>
<evidence type="ECO:0000256" key="7">
    <source>
        <dbReference type="SAM" id="MobiDB-lite"/>
    </source>
</evidence>
<feature type="compositionally biased region" description="Basic residues" evidence="7">
    <location>
        <begin position="364"/>
        <end position="373"/>
    </location>
</feature>
<dbReference type="GO" id="GO:0046540">
    <property type="term" value="C:U4/U6 x U5 tri-snRNP complex"/>
    <property type="evidence" value="ECO:0007669"/>
    <property type="project" value="InterPro"/>
</dbReference>
<reference evidence="8" key="1">
    <citation type="submission" date="2021-01" db="EMBL/GenBank/DDBJ databases">
        <authorList>
            <person name="Corre E."/>
            <person name="Pelletier E."/>
            <person name="Niang G."/>
            <person name="Scheremetjew M."/>
            <person name="Finn R."/>
            <person name="Kale V."/>
            <person name="Holt S."/>
            <person name="Cochrane G."/>
            <person name="Meng A."/>
            <person name="Brown T."/>
            <person name="Cohen L."/>
        </authorList>
    </citation>
    <scope>NUCLEOTIDE SEQUENCE</scope>
    <source>
        <strain evidence="8">CCMP1756</strain>
    </source>
</reference>
<evidence type="ECO:0000256" key="2">
    <source>
        <dbReference type="ARBA" id="ARBA00006076"/>
    </source>
</evidence>
<organism evidence="8">
    <name type="scientific">Pelagomonas calceolata</name>
    <dbReference type="NCBI Taxonomy" id="35677"/>
    <lineage>
        <taxon>Eukaryota</taxon>
        <taxon>Sar</taxon>
        <taxon>Stramenopiles</taxon>
        <taxon>Ochrophyta</taxon>
        <taxon>Pelagophyceae</taxon>
        <taxon>Pelagomonadales</taxon>
        <taxon>Pelagomonadaceae</taxon>
        <taxon>Pelagomonas</taxon>
    </lineage>
</organism>
<keyword evidence="10" id="KW-1185">Reference proteome</keyword>
<dbReference type="Pfam" id="PF03343">
    <property type="entry name" value="SART-1"/>
    <property type="match status" value="1"/>
</dbReference>
<reference evidence="9" key="2">
    <citation type="submission" date="2021-11" db="EMBL/GenBank/DDBJ databases">
        <authorList>
            <consortium name="Genoscope - CEA"/>
            <person name="William W."/>
        </authorList>
    </citation>
    <scope>NUCLEOTIDE SEQUENCE</scope>
</reference>
<evidence type="ECO:0008006" key="11">
    <source>
        <dbReference type="Google" id="ProtNLM"/>
    </source>
</evidence>
<dbReference type="PANTHER" id="PTHR14152:SF5">
    <property type="entry name" value="U4_U6.U5 TRI-SNRNP-ASSOCIATED PROTEIN 1"/>
    <property type="match status" value="1"/>
</dbReference>
<evidence type="ECO:0000256" key="4">
    <source>
        <dbReference type="ARBA" id="ARBA00023187"/>
    </source>
</evidence>
<evidence type="ECO:0000313" key="8">
    <source>
        <dbReference type="EMBL" id="CAE0688933.1"/>
    </source>
</evidence>
<dbReference type="EMBL" id="CAKKNE010000002">
    <property type="protein sequence ID" value="CAH0369129.1"/>
    <property type="molecule type" value="Genomic_DNA"/>
</dbReference>
<dbReference type="Pfam" id="PF19252">
    <property type="entry name" value="HIND"/>
    <property type="match status" value="1"/>
</dbReference>
<feature type="region of interest" description="Disordered" evidence="7">
    <location>
        <begin position="364"/>
        <end position="518"/>
    </location>
</feature>
<dbReference type="AlphaFoldDB" id="A0A7S3ZNK8"/>
<dbReference type="InterPro" id="IPR005011">
    <property type="entry name" value="SNU66/SART1"/>
</dbReference>